<evidence type="ECO:0000256" key="1">
    <source>
        <dbReference type="ARBA" id="ARBA00004141"/>
    </source>
</evidence>
<feature type="transmembrane region" description="Helical" evidence="9">
    <location>
        <begin position="321"/>
        <end position="339"/>
    </location>
</feature>
<keyword evidence="8 9" id="KW-0472">Membrane</keyword>
<name>A0A9P6TV49_9FUNG</name>
<dbReference type="CDD" id="cd18597">
    <property type="entry name" value="ABC_6TM_YOR1_D1_like"/>
    <property type="match status" value="1"/>
</dbReference>
<dbReference type="Gene3D" id="1.20.1560.10">
    <property type="entry name" value="ABC transporter type 1, transmembrane domain"/>
    <property type="match status" value="1"/>
</dbReference>
<feature type="domain" description="ABC transmembrane type-1" evidence="10">
    <location>
        <begin position="113"/>
        <end position="375"/>
    </location>
</feature>
<comment type="subcellular location">
    <subcellularLocation>
        <location evidence="1">Membrane</location>
        <topology evidence="1">Multi-pass membrane protein</topology>
    </subcellularLocation>
</comment>
<dbReference type="InterPro" id="IPR036640">
    <property type="entry name" value="ABC1_TM_sf"/>
</dbReference>
<dbReference type="Gene3D" id="3.40.50.300">
    <property type="entry name" value="P-loop containing nucleotide triphosphate hydrolases"/>
    <property type="match status" value="1"/>
</dbReference>
<dbReference type="GO" id="GO:0016020">
    <property type="term" value="C:membrane"/>
    <property type="evidence" value="ECO:0007669"/>
    <property type="project" value="UniProtKB-SubCell"/>
</dbReference>
<dbReference type="Pfam" id="PF00664">
    <property type="entry name" value="ABC_membrane"/>
    <property type="match status" value="1"/>
</dbReference>
<dbReference type="AlphaFoldDB" id="A0A9P6TV49"/>
<dbReference type="OrthoDB" id="6500128at2759"/>
<organism evidence="11 12">
    <name type="scientific">Actinomortierella ambigua</name>
    <dbReference type="NCBI Taxonomy" id="1343610"/>
    <lineage>
        <taxon>Eukaryota</taxon>
        <taxon>Fungi</taxon>
        <taxon>Fungi incertae sedis</taxon>
        <taxon>Mucoromycota</taxon>
        <taxon>Mortierellomycotina</taxon>
        <taxon>Mortierellomycetes</taxon>
        <taxon>Mortierellales</taxon>
        <taxon>Mortierellaceae</taxon>
        <taxon>Actinomortierella</taxon>
    </lineage>
</organism>
<dbReference type="InterPro" id="IPR011527">
    <property type="entry name" value="ABC1_TM_dom"/>
</dbReference>
<keyword evidence="6" id="KW-0067">ATP-binding</keyword>
<dbReference type="PANTHER" id="PTHR24223">
    <property type="entry name" value="ATP-BINDING CASSETTE SUB-FAMILY C"/>
    <property type="match status" value="1"/>
</dbReference>
<dbReference type="SUPFAM" id="SSF52540">
    <property type="entry name" value="P-loop containing nucleoside triphosphate hydrolases"/>
    <property type="match status" value="1"/>
</dbReference>
<dbReference type="SUPFAM" id="SSF90123">
    <property type="entry name" value="ABC transporter transmembrane region"/>
    <property type="match status" value="1"/>
</dbReference>
<evidence type="ECO:0000313" key="11">
    <source>
        <dbReference type="EMBL" id="KAG0248509.1"/>
    </source>
</evidence>
<dbReference type="Pfam" id="PF00005">
    <property type="entry name" value="ABC_tran"/>
    <property type="match status" value="1"/>
</dbReference>
<feature type="non-terminal residue" evidence="11">
    <location>
        <position position="1"/>
    </location>
</feature>
<protein>
    <recommendedName>
        <fullName evidence="10">ABC transmembrane type-1 domain-containing protein</fullName>
    </recommendedName>
</protein>
<feature type="transmembrane region" description="Helical" evidence="9">
    <location>
        <begin position="246"/>
        <end position="267"/>
    </location>
</feature>
<dbReference type="InterPro" id="IPR050173">
    <property type="entry name" value="ABC_transporter_C-like"/>
</dbReference>
<feature type="transmembrane region" description="Helical" evidence="9">
    <location>
        <begin position="136"/>
        <end position="155"/>
    </location>
</feature>
<dbReference type="GO" id="GO:0016887">
    <property type="term" value="F:ATP hydrolysis activity"/>
    <property type="evidence" value="ECO:0007669"/>
    <property type="project" value="InterPro"/>
</dbReference>
<dbReference type="InterPro" id="IPR027417">
    <property type="entry name" value="P-loop_NTPase"/>
</dbReference>
<gene>
    <name evidence="11" type="ORF">DFQ27_000862</name>
</gene>
<reference evidence="11" key="1">
    <citation type="journal article" date="2020" name="Fungal Divers.">
        <title>Resolving the Mortierellaceae phylogeny through synthesis of multi-gene phylogenetics and phylogenomics.</title>
        <authorList>
            <person name="Vandepol N."/>
            <person name="Liber J."/>
            <person name="Desiro A."/>
            <person name="Na H."/>
            <person name="Kennedy M."/>
            <person name="Barry K."/>
            <person name="Grigoriev I.V."/>
            <person name="Miller A.N."/>
            <person name="O'Donnell K."/>
            <person name="Stajich J.E."/>
            <person name="Bonito G."/>
        </authorList>
    </citation>
    <scope>NUCLEOTIDE SEQUENCE</scope>
    <source>
        <strain evidence="11">BC1065</strain>
    </source>
</reference>
<feature type="transmembrane region" description="Helical" evidence="9">
    <location>
        <begin position="218"/>
        <end position="240"/>
    </location>
</feature>
<keyword evidence="4 9" id="KW-0812">Transmembrane</keyword>
<evidence type="ECO:0000259" key="10">
    <source>
        <dbReference type="PROSITE" id="PS50929"/>
    </source>
</evidence>
<evidence type="ECO:0000256" key="3">
    <source>
        <dbReference type="ARBA" id="ARBA00022448"/>
    </source>
</evidence>
<dbReference type="GO" id="GO:0140359">
    <property type="term" value="F:ABC-type transporter activity"/>
    <property type="evidence" value="ECO:0007669"/>
    <property type="project" value="InterPro"/>
</dbReference>
<keyword evidence="5" id="KW-0547">Nucleotide-binding</keyword>
<evidence type="ECO:0000256" key="6">
    <source>
        <dbReference type="ARBA" id="ARBA00022840"/>
    </source>
</evidence>
<dbReference type="GO" id="GO:0005524">
    <property type="term" value="F:ATP binding"/>
    <property type="evidence" value="ECO:0007669"/>
    <property type="project" value="UniProtKB-KW"/>
</dbReference>
<evidence type="ECO:0000256" key="7">
    <source>
        <dbReference type="ARBA" id="ARBA00022989"/>
    </source>
</evidence>
<evidence type="ECO:0000256" key="9">
    <source>
        <dbReference type="SAM" id="Phobius"/>
    </source>
</evidence>
<comment type="caution">
    <text evidence="11">The sequence shown here is derived from an EMBL/GenBank/DDBJ whole genome shotgun (WGS) entry which is preliminary data.</text>
</comment>
<feature type="transmembrane region" description="Helical" evidence="9">
    <location>
        <begin position="345"/>
        <end position="366"/>
    </location>
</feature>
<evidence type="ECO:0000313" key="12">
    <source>
        <dbReference type="Proteomes" id="UP000807716"/>
    </source>
</evidence>
<dbReference type="PROSITE" id="PS50929">
    <property type="entry name" value="ABC_TM1F"/>
    <property type="match status" value="1"/>
</dbReference>
<keyword evidence="3" id="KW-0813">Transport</keyword>
<evidence type="ECO:0000256" key="4">
    <source>
        <dbReference type="ARBA" id="ARBA00022692"/>
    </source>
</evidence>
<evidence type="ECO:0000256" key="2">
    <source>
        <dbReference type="ARBA" id="ARBA00009726"/>
    </source>
</evidence>
<keyword evidence="12" id="KW-1185">Reference proteome</keyword>
<dbReference type="PANTHER" id="PTHR24223:SF456">
    <property type="entry name" value="MULTIDRUG RESISTANCE-ASSOCIATED PROTEIN LETHAL(2)03659"/>
    <property type="match status" value="1"/>
</dbReference>
<evidence type="ECO:0000256" key="5">
    <source>
        <dbReference type="ARBA" id="ARBA00022741"/>
    </source>
</evidence>
<comment type="similarity">
    <text evidence="2">Belongs to the ABC transporter superfamily. ABCC family. Conjugate transporter (TC 3.A.1.208) subfamily.</text>
</comment>
<sequence length="515" mass="58235">MDRSNLHHAQQGPRSPEEDASFFSRLTNWWIIPLFRIGYRRQLQEHDVYEVLDRYRAELVSNTLAAAWKDEIERAERQRQMLSEQRSHESTMRSAKRSWIGGVLKRMNINIDAFSILTPNLIQKNAEKAGLPPPPWWHGFGLVILILFATVVQVLSIQSWLRHAQLVSIPTRTGLVDMIFQKATRLSSKARQQNQFPDGKIVNLLTNDSFRMEASLPYLWTVVSTPINLVVTMGLLIHLLGPGPALLGGATMIIAIPLQACVTTRLAPWRRKLSEIADRRIERTHQILRSIQVIKLFTWEPSFLRRVIELRRQEVSMVRRLLLTRGMISTTSAAIPVLASTASFVLYAALGQQLDATIIFPALAFYTSMRAQMTNWPNGLSAVTDTLISVRRIEDFLLTEEIQSLPETDPSCPWAIEIQDGCFYWDRIQGPDEGSIGQKVYRMHSANNEDKGSADSYRSQILVEGNDPNRLIFLRDIQLQIPRGALVAVIGAVGHGKSSLLQAMVGNMPMQSGRL</sequence>
<keyword evidence="7 9" id="KW-1133">Transmembrane helix</keyword>
<accession>A0A9P6TV49</accession>
<dbReference type="InterPro" id="IPR003439">
    <property type="entry name" value="ABC_transporter-like_ATP-bd"/>
</dbReference>
<evidence type="ECO:0000256" key="8">
    <source>
        <dbReference type="ARBA" id="ARBA00023136"/>
    </source>
</evidence>
<dbReference type="Proteomes" id="UP000807716">
    <property type="component" value="Unassembled WGS sequence"/>
</dbReference>
<dbReference type="EMBL" id="JAAAJB010001245">
    <property type="protein sequence ID" value="KAG0248509.1"/>
    <property type="molecule type" value="Genomic_DNA"/>
</dbReference>
<proteinExistence type="inferred from homology"/>